<protein>
    <submittedName>
        <fullName evidence="2">Uncharacterized protein</fullName>
    </submittedName>
</protein>
<feature type="region of interest" description="Disordered" evidence="1">
    <location>
        <begin position="75"/>
        <end position="126"/>
    </location>
</feature>
<feature type="region of interest" description="Disordered" evidence="1">
    <location>
        <begin position="140"/>
        <end position="160"/>
    </location>
</feature>
<reference evidence="2 3" key="1">
    <citation type="journal article" date="2024" name="Commun. Biol.">
        <title>Comparative genomic analysis of thermophilic fungi reveals convergent evolutionary adaptations and gene losses.</title>
        <authorList>
            <person name="Steindorff A.S."/>
            <person name="Aguilar-Pontes M.V."/>
            <person name="Robinson A.J."/>
            <person name="Andreopoulos B."/>
            <person name="LaButti K."/>
            <person name="Kuo A."/>
            <person name="Mondo S."/>
            <person name="Riley R."/>
            <person name="Otillar R."/>
            <person name="Haridas S."/>
            <person name="Lipzen A."/>
            <person name="Grimwood J."/>
            <person name="Schmutz J."/>
            <person name="Clum A."/>
            <person name="Reid I.D."/>
            <person name="Moisan M.C."/>
            <person name="Butler G."/>
            <person name="Nguyen T.T.M."/>
            <person name="Dewar K."/>
            <person name="Conant G."/>
            <person name="Drula E."/>
            <person name="Henrissat B."/>
            <person name="Hansel C."/>
            <person name="Singer S."/>
            <person name="Hutchinson M.I."/>
            <person name="de Vries R.P."/>
            <person name="Natvig D.O."/>
            <person name="Powell A.J."/>
            <person name="Tsang A."/>
            <person name="Grigoriev I.V."/>
        </authorList>
    </citation>
    <scope>NUCLEOTIDE SEQUENCE [LARGE SCALE GENOMIC DNA]</scope>
    <source>
        <strain evidence="2 3">CBS 494.80</strain>
    </source>
</reference>
<name>A0ABR4C878_9HELO</name>
<dbReference type="Proteomes" id="UP001595075">
    <property type="component" value="Unassembled WGS sequence"/>
</dbReference>
<feature type="region of interest" description="Disordered" evidence="1">
    <location>
        <begin position="328"/>
        <end position="376"/>
    </location>
</feature>
<feature type="compositionally biased region" description="Basic and acidic residues" evidence="1">
    <location>
        <begin position="75"/>
        <end position="94"/>
    </location>
</feature>
<accession>A0ABR4C878</accession>
<gene>
    <name evidence="2" type="ORF">VTL71DRAFT_3033</name>
</gene>
<sequence>MNLEDFQIYLDDMLVWVEQAPNLSIDRYFREVEYAEQAMRASFPDYPEEEIRPKILEAVFSVFWVGERPWDTDHRKWKEANAPDHGDVLDHDMEQPQPAIAGDASNQVNTEQPQSATLQEDPRDARRRIEQLLYEDRLREDLERETQNDPSILFEPSDSQGRTRRFKTKLAQYQRLLLVQDTTWDEPSVEVPVIEWTPSPRVDDREAFFFHTLVDYDALPRPLRDLAEERKTRTLLHARAEDNEDVELFIRWTHPGFFLTLDDMESRKSDTNALTPRNITTRESLMRRWPAAFGTEQIHGSGPWGEYECPPPSSLTVDDLLRVPQLKGKEREHSFDSQYGYDGSVEPQEDSSRGKKRPASEDGQHESKPVDQSSGAQVLEDLIYGFNYEELQMWELGMSVEDILDLRETESRT</sequence>
<organism evidence="2 3">
    <name type="scientific">Oculimacula yallundae</name>
    <dbReference type="NCBI Taxonomy" id="86028"/>
    <lineage>
        <taxon>Eukaryota</taxon>
        <taxon>Fungi</taxon>
        <taxon>Dikarya</taxon>
        <taxon>Ascomycota</taxon>
        <taxon>Pezizomycotina</taxon>
        <taxon>Leotiomycetes</taxon>
        <taxon>Helotiales</taxon>
        <taxon>Ploettnerulaceae</taxon>
        <taxon>Oculimacula</taxon>
    </lineage>
</organism>
<evidence type="ECO:0000313" key="2">
    <source>
        <dbReference type="EMBL" id="KAL2065363.1"/>
    </source>
</evidence>
<comment type="caution">
    <text evidence="2">The sequence shown here is derived from an EMBL/GenBank/DDBJ whole genome shotgun (WGS) entry which is preliminary data.</text>
</comment>
<keyword evidence="3" id="KW-1185">Reference proteome</keyword>
<evidence type="ECO:0000313" key="3">
    <source>
        <dbReference type="Proteomes" id="UP001595075"/>
    </source>
</evidence>
<feature type="compositionally biased region" description="Polar residues" evidence="1">
    <location>
        <begin position="104"/>
        <end position="118"/>
    </location>
</feature>
<evidence type="ECO:0000256" key="1">
    <source>
        <dbReference type="SAM" id="MobiDB-lite"/>
    </source>
</evidence>
<dbReference type="EMBL" id="JAZHXI010000012">
    <property type="protein sequence ID" value="KAL2065363.1"/>
    <property type="molecule type" value="Genomic_DNA"/>
</dbReference>
<feature type="compositionally biased region" description="Basic and acidic residues" evidence="1">
    <location>
        <begin position="350"/>
        <end position="369"/>
    </location>
</feature>
<proteinExistence type="predicted"/>